<dbReference type="AlphaFoldDB" id="A0AAQ3S0M5"/>
<dbReference type="InterPro" id="IPR057670">
    <property type="entry name" value="SH3_retrovirus"/>
</dbReference>
<name>A0AAQ3S0M5_VIGMU</name>
<dbReference type="InterPro" id="IPR039537">
    <property type="entry name" value="Retrotran_Ty1/copia-like"/>
</dbReference>
<accession>A0AAQ3S0M5</accession>
<reference evidence="2 3" key="1">
    <citation type="journal article" date="2023" name="Life. Sci Alliance">
        <title>Evolutionary insights into 3D genome organization and epigenetic landscape of Vigna mungo.</title>
        <authorList>
            <person name="Junaid A."/>
            <person name="Singh B."/>
            <person name="Bhatia S."/>
        </authorList>
    </citation>
    <scope>NUCLEOTIDE SEQUENCE [LARGE SCALE GENOMIC DNA]</scope>
    <source>
        <strain evidence="2">Urdbean</strain>
    </source>
</reference>
<organism evidence="2 3">
    <name type="scientific">Vigna mungo</name>
    <name type="common">Black gram</name>
    <name type="synonym">Phaseolus mungo</name>
    <dbReference type="NCBI Taxonomy" id="3915"/>
    <lineage>
        <taxon>Eukaryota</taxon>
        <taxon>Viridiplantae</taxon>
        <taxon>Streptophyta</taxon>
        <taxon>Embryophyta</taxon>
        <taxon>Tracheophyta</taxon>
        <taxon>Spermatophyta</taxon>
        <taxon>Magnoliopsida</taxon>
        <taxon>eudicotyledons</taxon>
        <taxon>Gunneridae</taxon>
        <taxon>Pentapetalae</taxon>
        <taxon>rosids</taxon>
        <taxon>fabids</taxon>
        <taxon>Fabales</taxon>
        <taxon>Fabaceae</taxon>
        <taxon>Papilionoideae</taxon>
        <taxon>50 kb inversion clade</taxon>
        <taxon>NPAAA clade</taxon>
        <taxon>indigoferoid/millettioid clade</taxon>
        <taxon>Phaseoleae</taxon>
        <taxon>Vigna</taxon>
    </lineage>
</organism>
<proteinExistence type="predicted"/>
<dbReference type="PANTHER" id="PTHR42648:SF28">
    <property type="entry name" value="TRANSPOSON-ENCODED PROTEIN WITH RIBONUCLEASE H-LIKE AND RETROVIRUS ZINC FINGER-LIKE DOMAINS"/>
    <property type="match status" value="1"/>
</dbReference>
<dbReference type="PANTHER" id="PTHR42648">
    <property type="entry name" value="TRANSPOSASE, PUTATIVE-RELATED"/>
    <property type="match status" value="1"/>
</dbReference>
<keyword evidence="3" id="KW-1185">Reference proteome</keyword>
<dbReference type="EMBL" id="CP144697">
    <property type="protein sequence ID" value="WVZ14919.1"/>
    <property type="molecule type" value="Genomic_DNA"/>
</dbReference>
<evidence type="ECO:0000313" key="2">
    <source>
        <dbReference type="EMBL" id="WVZ14919.1"/>
    </source>
</evidence>
<evidence type="ECO:0000313" key="3">
    <source>
        <dbReference type="Proteomes" id="UP001374535"/>
    </source>
</evidence>
<dbReference type="SUPFAM" id="SSF53098">
    <property type="entry name" value="Ribonuclease H-like"/>
    <property type="match status" value="1"/>
</dbReference>
<feature type="domain" description="Retroviral polymerase SH3-like" evidence="1">
    <location>
        <begin position="66"/>
        <end position="110"/>
    </location>
</feature>
<protein>
    <recommendedName>
        <fullName evidence="1">Retroviral polymerase SH3-like domain-containing protein</fullName>
    </recommendedName>
</protein>
<gene>
    <name evidence="2" type="ORF">V8G54_012485</name>
</gene>
<dbReference type="InterPro" id="IPR012337">
    <property type="entry name" value="RNaseH-like_sf"/>
</dbReference>
<dbReference type="Proteomes" id="UP001374535">
    <property type="component" value="Chromosome 4"/>
</dbReference>
<sequence length="110" mass="12983">MNRTLNERTRCTRIQLGLPEVFWAYAINTKTYLINRGPLVPLDYKLPKEVWFGNEVSLSLLKVFGCTLYIILDSNSRDKLNPKTKQCYFIGYGSDMYGYRFWDDQNKKII</sequence>
<dbReference type="Pfam" id="PF25597">
    <property type="entry name" value="SH3_retrovirus"/>
    <property type="match status" value="1"/>
</dbReference>
<evidence type="ECO:0000259" key="1">
    <source>
        <dbReference type="Pfam" id="PF25597"/>
    </source>
</evidence>